<evidence type="ECO:0000313" key="4">
    <source>
        <dbReference type="Proteomes" id="UP000186106"/>
    </source>
</evidence>
<dbReference type="Proteomes" id="UP000186106">
    <property type="component" value="Unassembled WGS sequence"/>
</dbReference>
<reference evidence="3 4" key="1">
    <citation type="submission" date="2017-01" db="EMBL/GenBank/DDBJ databases">
        <authorList>
            <person name="Mah S.A."/>
            <person name="Swanson W.J."/>
            <person name="Moy G.W."/>
            <person name="Vacquier V.D."/>
        </authorList>
    </citation>
    <scope>NUCLEOTIDE SEQUENCE [LARGE SCALE GENOMIC DNA]</scope>
    <source>
        <strain evidence="3 4">DSM 16927</strain>
    </source>
</reference>
<dbReference type="OrthoDB" id="797474at2"/>
<evidence type="ECO:0000313" key="1">
    <source>
        <dbReference type="EMBL" id="AZA99530.1"/>
    </source>
</evidence>
<dbReference type="EMBL" id="FTNZ01000002">
    <property type="protein sequence ID" value="SIS31092.1"/>
    <property type="molecule type" value="Genomic_DNA"/>
</dbReference>
<evidence type="ECO:0000313" key="5">
    <source>
        <dbReference type="Proteomes" id="UP000279541"/>
    </source>
</evidence>
<evidence type="ECO:0008006" key="6">
    <source>
        <dbReference type="Google" id="ProtNLM"/>
    </source>
</evidence>
<proteinExistence type="predicted"/>
<dbReference type="STRING" id="112234.SAMN05421768_102220"/>
<reference evidence="1 5" key="2">
    <citation type="submission" date="2018-11" db="EMBL/GenBank/DDBJ databases">
        <title>Proposal to divide the Flavobacteriaceae and reorganize its genera based on Amino Acid Identity values calculated from whole genome sequences.</title>
        <authorList>
            <person name="Nicholson A.C."/>
            <person name="Gulvik C.A."/>
            <person name="Whitney A.M."/>
            <person name="Humrighouse B.W."/>
            <person name="Bell M."/>
            <person name="Holmes B."/>
            <person name="Steigerwalt A.G."/>
            <person name="Villarma A."/>
            <person name="Sheth M."/>
            <person name="Batra D."/>
            <person name="Pryor J."/>
            <person name="Bernardet J.-F."/>
            <person name="Hugo C."/>
            <person name="Kampfer P."/>
            <person name="Newman J."/>
            <person name="McQuiston J.R."/>
        </authorList>
    </citation>
    <scope>NUCLEOTIDE SEQUENCE [LARGE SCALE GENOMIC DNA]</scope>
    <source>
        <strain evidence="1 5">DSM 16927</strain>
    </source>
</reference>
<keyword evidence="5" id="KW-1185">Reference proteome</keyword>
<dbReference type="KEGG" id="cjt:EG359_07870"/>
<dbReference type="EMBL" id="CP033926">
    <property type="protein sequence ID" value="AZA99530.1"/>
    <property type="molecule type" value="Genomic_DNA"/>
</dbReference>
<evidence type="ECO:0000313" key="3">
    <source>
        <dbReference type="EMBL" id="SIS47981.1"/>
    </source>
</evidence>
<organism evidence="3 4">
    <name type="scientific">Chryseobacterium joostei</name>
    <dbReference type="NCBI Taxonomy" id="112234"/>
    <lineage>
        <taxon>Bacteria</taxon>
        <taxon>Pseudomonadati</taxon>
        <taxon>Bacteroidota</taxon>
        <taxon>Flavobacteriia</taxon>
        <taxon>Flavobacteriales</taxon>
        <taxon>Weeksellaceae</taxon>
        <taxon>Chryseobacterium group</taxon>
        <taxon>Chryseobacterium</taxon>
    </lineage>
</organism>
<gene>
    <name evidence="1" type="ORF">EG359_07870</name>
    <name evidence="2" type="ORF">SAMN05421768_102220</name>
    <name evidence="3" type="ORF">SAMN05421768_108219</name>
</gene>
<dbReference type="Proteomes" id="UP000279541">
    <property type="component" value="Chromosome"/>
</dbReference>
<dbReference type="AlphaFoldDB" id="A0A1N7JFE9"/>
<sequence>MNWIIRSTKKVKFHTNLQKVLKPIWEDLSDYSWILTDLDFVPNEQPIPINFDEDFFLLDHQQFEQLYKSNPQVIWGIVAAVPGNIEPDTSLISKLSAEDSLVWESNHFLIQESILEIIAFDSGYTILKFKDKKISDKFKEYFQEQAVDLQKFNKKYSNRT</sequence>
<name>A0A1N7JFE9_9FLAO</name>
<evidence type="ECO:0000313" key="2">
    <source>
        <dbReference type="EMBL" id="SIS31092.1"/>
    </source>
</evidence>
<accession>A0A1N7JFE9</accession>
<protein>
    <recommendedName>
        <fullName evidence="6">DUF2691 family protein</fullName>
    </recommendedName>
</protein>
<dbReference type="RefSeq" id="WP_076352304.1">
    <property type="nucleotide sequence ID" value="NZ_CP033926.1"/>
</dbReference>
<dbReference type="EMBL" id="FTNZ01000008">
    <property type="protein sequence ID" value="SIS47981.1"/>
    <property type="molecule type" value="Genomic_DNA"/>
</dbReference>